<dbReference type="Pfam" id="PF00498">
    <property type="entry name" value="FHA"/>
    <property type="match status" value="1"/>
</dbReference>
<evidence type="ECO:0000256" key="2">
    <source>
        <dbReference type="ARBA" id="ARBA00017908"/>
    </source>
</evidence>
<feature type="domain" description="FHA" evidence="9">
    <location>
        <begin position="65"/>
        <end position="119"/>
    </location>
</feature>
<evidence type="ECO:0000313" key="11">
    <source>
        <dbReference type="EMBL" id="TFJ86360.1"/>
    </source>
</evidence>
<dbReference type="EMBL" id="SDOX01000009">
    <property type="protein sequence ID" value="TFJ86360.1"/>
    <property type="molecule type" value="Genomic_DNA"/>
</dbReference>
<dbReference type="InterPro" id="IPR000253">
    <property type="entry name" value="FHA_dom"/>
</dbReference>
<evidence type="ECO:0000256" key="5">
    <source>
        <dbReference type="ARBA" id="ARBA00022833"/>
    </source>
</evidence>
<comment type="similarity">
    <text evidence="1">Belongs to the CHFR family.</text>
</comment>
<dbReference type="PROSITE" id="PS50089">
    <property type="entry name" value="ZF_RING_2"/>
    <property type="match status" value="1"/>
</dbReference>
<feature type="compositionally biased region" description="Acidic residues" evidence="8">
    <location>
        <begin position="707"/>
        <end position="730"/>
    </location>
</feature>
<keyword evidence="5" id="KW-0862">Zinc</keyword>
<dbReference type="GO" id="GO:0008270">
    <property type="term" value="F:zinc ion binding"/>
    <property type="evidence" value="ECO:0007669"/>
    <property type="project" value="UniProtKB-KW"/>
</dbReference>
<feature type="region of interest" description="Disordered" evidence="8">
    <location>
        <begin position="1"/>
        <end position="20"/>
    </location>
</feature>
<dbReference type="SUPFAM" id="SSF49879">
    <property type="entry name" value="SMAD/FHA domain"/>
    <property type="match status" value="1"/>
</dbReference>
<keyword evidence="12" id="KW-1185">Reference proteome</keyword>
<feature type="domain" description="RING-type" evidence="10">
    <location>
        <begin position="433"/>
        <end position="519"/>
    </location>
</feature>
<dbReference type="Gene3D" id="3.30.40.10">
    <property type="entry name" value="Zinc/RING finger domain, C3HC4 (zinc finger)"/>
    <property type="match status" value="1"/>
</dbReference>
<dbReference type="Proteomes" id="UP000355283">
    <property type="component" value="Unassembled WGS sequence"/>
</dbReference>
<feature type="region of interest" description="Disordered" evidence="8">
    <location>
        <begin position="187"/>
        <end position="217"/>
    </location>
</feature>
<dbReference type="SMART" id="SM00240">
    <property type="entry name" value="FHA"/>
    <property type="match status" value="1"/>
</dbReference>
<feature type="compositionally biased region" description="Acidic residues" evidence="8">
    <location>
        <begin position="667"/>
        <end position="688"/>
    </location>
</feature>
<evidence type="ECO:0000256" key="7">
    <source>
        <dbReference type="SAM" id="Coils"/>
    </source>
</evidence>
<dbReference type="InterPro" id="IPR018957">
    <property type="entry name" value="Znf_C3HC4_RING-type"/>
</dbReference>
<evidence type="ECO:0000259" key="10">
    <source>
        <dbReference type="PROSITE" id="PS50089"/>
    </source>
</evidence>
<dbReference type="PROSITE" id="PS00518">
    <property type="entry name" value="ZF_RING_1"/>
    <property type="match status" value="1"/>
</dbReference>
<feature type="compositionally biased region" description="Basic and acidic residues" evidence="8">
    <location>
        <begin position="187"/>
        <end position="197"/>
    </location>
</feature>
<dbReference type="PANTHER" id="PTHR15315">
    <property type="entry name" value="RING FINGER PROTEIN 41, 151"/>
    <property type="match status" value="1"/>
</dbReference>
<dbReference type="OrthoDB" id="44230at2759"/>
<dbReference type="Gene3D" id="2.60.200.20">
    <property type="match status" value="1"/>
</dbReference>
<protein>
    <recommendedName>
        <fullName evidence="2">E3 ubiquitin-protein ligase CHFR</fullName>
    </recommendedName>
</protein>
<evidence type="ECO:0000256" key="3">
    <source>
        <dbReference type="ARBA" id="ARBA00022723"/>
    </source>
</evidence>
<dbReference type="AlphaFoldDB" id="A0A4D9D4J4"/>
<evidence type="ECO:0000259" key="9">
    <source>
        <dbReference type="PROSITE" id="PS50006"/>
    </source>
</evidence>
<reference evidence="11 12" key="1">
    <citation type="submission" date="2019-01" db="EMBL/GenBank/DDBJ databases">
        <title>Nuclear Genome Assembly of the Microalgal Biofuel strain Nannochloropsis salina CCMP1776.</title>
        <authorList>
            <person name="Hovde B."/>
        </authorList>
    </citation>
    <scope>NUCLEOTIDE SEQUENCE [LARGE SCALE GENOMIC DNA]</scope>
    <source>
        <strain evidence="11 12">CCMP1776</strain>
    </source>
</reference>
<dbReference type="InterPro" id="IPR017907">
    <property type="entry name" value="Znf_RING_CS"/>
</dbReference>
<dbReference type="SMART" id="SM00184">
    <property type="entry name" value="RING"/>
    <property type="match status" value="1"/>
</dbReference>
<name>A0A4D9D4J4_9STRA</name>
<dbReference type="CDD" id="cd00060">
    <property type="entry name" value="FHA"/>
    <property type="match status" value="1"/>
</dbReference>
<dbReference type="PANTHER" id="PTHR15315:SF26">
    <property type="entry name" value="E3 UBIQUITIN-PROTEIN LIGASE NRDP1"/>
    <property type="match status" value="1"/>
</dbReference>
<sequence length="736" mass="80711">MAPAVSIKLQGHGGNETGHKAEEFARGAVVDDGIERTLCLVEPKPSARQPQDEIPTLIHISRTNTSVGRSVKADVVLSHGMTQNTISRRHAEILVSPEKSTYIQDVGSLNGVFINRVKIRKARLHSGDMIQFGGAAGLQEGAELGPVCNKAIMYRYVERDVGKGKERAGQRNAFEGCVGGRAKIVARDQGRGKHEGEMLEGDGNMRAPNGKKRRRTAQGVHVAGKEDRESSLQLHFDQNLEISRSKESMEARIATLQKALASAQQCQKKVFTAVGFPPSGDYQEAITALLNAVQVGREAEGRVQELETIVGAERAAKEQARQALREKDAALMVAEARVDAALAQLQEGKHVAEDQSTVKQRAAEEALEMLQAKIAQAEALKRELKNTRRSKTALQRQLDKCRAVKTSGRSQQAKGDKGGQEEILQVLEAELGCALCSEIVMDAGVLPCSHAFCFSCVHTYLKDGPDKDPEETLRDLEVRGQCKRGLQQGVGAKGGPPDVEKGDEAFTKRAHPRACPVCRESIPAGYRPYRSSNLDVVVAVVVEALEEKEGRKAAWMRRENEMREFYNRLGGERAVCYSHAPAMTSEEKEEKIQEECLRKELARREREGGLAKKKNENDGCGERKLRGEVVTMSNENPLCQKDIRPGNGTSSSSRTSVGETTRKPGGEGEEEEEDKGVEEEEEEEEDVCEGCNEPGHDIAECPHAAGMDEEEEDEEEDGGENEEEEQDDDSERGGGW</sequence>
<comment type="caution">
    <text evidence="11">The sequence shown here is derived from an EMBL/GenBank/DDBJ whole genome shotgun (WGS) entry which is preliminary data.</text>
</comment>
<gene>
    <name evidence="11" type="ORF">NSK_002568</name>
</gene>
<dbReference type="SUPFAM" id="SSF57850">
    <property type="entry name" value="RING/U-box"/>
    <property type="match status" value="1"/>
</dbReference>
<evidence type="ECO:0000256" key="1">
    <source>
        <dbReference type="ARBA" id="ARBA00005797"/>
    </source>
</evidence>
<evidence type="ECO:0000256" key="6">
    <source>
        <dbReference type="PROSITE-ProRule" id="PRU00175"/>
    </source>
</evidence>
<proteinExistence type="inferred from homology"/>
<evidence type="ECO:0000256" key="8">
    <source>
        <dbReference type="SAM" id="MobiDB-lite"/>
    </source>
</evidence>
<feature type="compositionally biased region" description="Polar residues" evidence="8">
    <location>
        <begin position="647"/>
        <end position="659"/>
    </location>
</feature>
<dbReference type="Pfam" id="PF00097">
    <property type="entry name" value="zf-C3HC4"/>
    <property type="match status" value="1"/>
</dbReference>
<accession>A0A4D9D4J4</accession>
<organism evidence="11 12">
    <name type="scientific">Nannochloropsis salina CCMP1776</name>
    <dbReference type="NCBI Taxonomy" id="1027361"/>
    <lineage>
        <taxon>Eukaryota</taxon>
        <taxon>Sar</taxon>
        <taxon>Stramenopiles</taxon>
        <taxon>Ochrophyta</taxon>
        <taxon>Eustigmatophyceae</taxon>
        <taxon>Eustigmatales</taxon>
        <taxon>Monodopsidaceae</taxon>
        <taxon>Microchloropsis</taxon>
        <taxon>Microchloropsis salina</taxon>
    </lineage>
</organism>
<evidence type="ECO:0000313" key="12">
    <source>
        <dbReference type="Proteomes" id="UP000355283"/>
    </source>
</evidence>
<dbReference type="InterPro" id="IPR001841">
    <property type="entry name" value="Znf_RING"/>
</dbReference>
<dbReference type="PROSITE" id="PS50006">
    <property type="entry name" value="FHA_DOMAIN"/>
    <property type="match status" value="1"/>
</dbReference>
<keyword evidence="3" id="KW-0479">Metal-binding</keyword>
<dbReference type="InterPro" id="IPR008984">
    <property type="entry name" value="SMAD_FHA_dom_sf"/>
</dbReference>
<feature type="compositionally biased region" description="Basic and acidic residues" evidence="8">
    <location>
        <begin position="607"/>
        <end position="627"/>
    </location>
</feature>
<feature type="region of interest" description="Disordered" evidence="8">
    <location>
        <begin position="607"/>
        <end position="736"/>
    </location>
</feature>
<feature type="coiled-coil region" evidence="7">
    <location>
        <begin position="317"/>
        <end position="397"/>
    </location>
</feature>
<keyword evidence="4 6" id="KW-0863">Zinc-finger</keyword>
<evidence type="ECO:0000256" key="4">
    <source>
        <dbReference type="ARBA" id="ARBA00022771"/>
    </source>
</evidence>
<dbReference type="InterPro" id="IPR013083">
    <property type="entry name" value="Znf_RING/FYVE/PHD"/>
</dbReference>
<keyword evidence="7" id="KW-0175">Coiled coil</keyword>